<dbReference type="GO" id="GO:0004672">
    <property type="term" value="F:protein kinase activity"/>
    <property type="evidence" value="ECO:0007669"/>
    <property type="project" value="UniProtKB-ARBA"/>
</dbReference>
<name>A0A1H9PFA4_FLAFI</name>
<sequence length="105" mass="12105">METPNLNYINELSGDNEEFKIKIIDILKRELPVEVQVYQEEIEKANYTQAAKAVHKLKHKVSILGLEKSYYIASDYEDNLNGNSVALKNDFEAILKAMQEFVIQL</sequence>
<keyword evidence="1" id="KW-0597">Phosphoprotein</keyword>
<dbReference type="PROSITE" id="PS50894">
    <property type="entry name" value="HPT"/>
    <property type="match status" value="1"/>
</dbReference>
<dbReference type="Gene3D" id="1.20.120.160">
    <property type="entry name" value="HPT domain"/>
    <property type="match status" value="1"/>
</dbReference>
<evidence type="ECO:0000313" key="3">
    <source>
        <dbReference type="EMBL" id="SER46966.1"/>
    </source>
</evidence>
<dbReference type="InterPro" id="IPR008207">
    <property type="entry name" value="Sig_transdc_His_kin_Hpt_dom"/>
</dbReference>
<dbReference type="RefSeq" id="WP_074724180.1">
    <property type="nucleotide sequence ID" value="NZ_CBCRVS010000001.1"/>
</dbReference>
<protein>
    <submittedName>
        <fullName evidence="3">Hpt domain-containing protein</fullName>
    </submittedName>
</protein>
<evidence type="ECO:0000313" key="4">
    <source>
        <dbReference type="Proteomes" id="UP000183658"/>
    </source>
</evidence>
<evidence type="ECO:0000256" key="1">
    <source>
        <dbReference type="PROSITE-ProRule" id="PRU00110"/>
    </source>
</evidence>
<feature type="modified residue" description="Phosphohistidine" evidence="1">
    <location>
        <position position="55"/>
    </location>
</feature>
<proteinExistence type="predicted"/>
<dbReference type="OrthoDB" id="1441381at2"/>
<dbReference type="SUPFAM" id="SSF47226">
    <property type="entry name" value="Histidine-containing phosphotransfer domain, HPT domain"/>
    <property type="match status" value="1"/>
</dbReference>
<dbReference type="EMBL" id="FOFZ01000013">
    <property type="protein sequence ID" value="SER46966.1"/>
    <property type="molecule type" value="Genomic_DNA"/>
</dbReference>
<dbReference type="AlphaFoldDB" id="A0A1H9PFA4"/>
<gene>
    <name evidence="3" type="ORF">SAMN05444355_11329</name>
</gene>
<dbReference type="InterPro" id="IPR036641">
    <property type="entry name" value="HPT_dom_sf"/>
</dbReference>
<dbReference type="Proteomes" id="UP000183658">
    <property type="component" value="Unassembled WGS sequence"/>
</dbReference>
<evidence type="ECO:0000259" key="2">
    <source>
        <dbReference type="PROSITE" id="PS50894"/>
    </source>
</evidence>
<dbReference type="GO" id="GO:0000160">
    <property type="term" value="P:phosphorelay signal transduction system"/>
    <property type="evidence" value="ECO:0007669"/>
    <property type="project" value="InterPro"/>
</dbReference>
<organism evidence="3 4">
    <name type="scientific">Flavobacterium frigoris</name>
    <dbReference type="NCBI Taxonomy" id="229204"/>
    <lineage>
        <taxon>Bacteria</taxon>
        <taxon>Pseudomonadati</taxon>
        <taxon>Bacteroidota</taxon>
        <taxon>Flavobacteriia</taxon>
        <taxon>Flavobacteriales</taxon>
        <taxon>Flavobacteriaceae</taxon>
        <taxon>Flavobacterium</taxon>
    </lineage>
</organism>
<keyword evidence="4" id="KW-1185">Reference proteome</keyword>
<feature type="domain" description="HPt" evidence="2">
    <location>
        <begin position="16"/>
        <end position="105"/>
    </location>
</feature>
<accession>A0A1H9PFA4</accession>
<reference evidence="4" key="1">
    <citation type="submission" date="2016-10" db="EMBL/GenBank/DDBJ databases">
        <authorList>
            <person name="Varghese N."/>
            <person name="Submissions S."/>
        </authorList>
    </citation>
    <scope>NUCLEOTIDE SEQUENCE [LARGE SCALE GENOMIC DNA]</scope>
    <source>
        <strain evidence="4">DSM 15719</strain>
    </source>
</reference>